<sequence length="139" mass="16045">MSFSIEYLNSQEITGKQYKFAIPKTPEDFTEVNNQKLEILPTDKKKIQAFIMNDPDKRNGTYKYFIEDNDGNRTFTLAGGTYAVFTNPWETLADIDHFIGACYGELYQTIEYDIGGTTNIQLLDFEHKKITLKLPVVRK</sequence>
<comment type="caution">
    <text evidence="1">The sequence shown here is derived from an EMBL/GenBank/DDBJ whole genome shotgun (WGS) entry which is preliminary data.</text>
</comment>
<dbReference type="EMBL" id="MIKC01000003">
    <property type="protein sequence ID" value="OEG23511.1"/>
    <property type="molecule type" value="Genomic_DNA"/>
</dbReference>
<dbReference type="RefSeq" id="WP_069638986.1">
    <property type="nucleotide sequence ID" value="NZ_JAFBEZ010000010.1"/>
</dbReference>
<protein>
    <recommendedName>
        <fullName evidence="3">Integron-associated effector binding protein domain-containing protein</fullName>
    </recommendedName>
</protein>
<dbReference type="AlphaFoldDB" id="A0A1E5HEY9"/>
<evidence type="ECO:0000313" key="1">
    <source>
        <dbReference type="EMBL" id="OEG23511.1"/>
    </source>
</evidence>
<name>A0A1E5HEY9_9ENTE</name>
<gene>
    <name evidence="1" type="ORF">BCR24_10765</name>
</gene>
<dbReference type="OrthoDB" id="2190216at2"/>
<reference evidence="2" key="1">
    <citation type="submission" date="2016-09" db="EMBL/GenBank/DDBJ databases">
        <authorList>
            <person name="Gulvik C.A."/>
        </authorList>
    </citation>
    <scope>NUCLEOTIDE SEQUENCE [LARGE SCALE GENOMIC DNA]</scope>
    <source>
        <strain evidence="2">LMG 26676</strain>
    </source>
</reference>
<keyword evidence="2" id="KW-1185">Reference proteome</keyword>
<evidence type="ECO:0008006" key="3">
    <source>
        <dbReference type="Google" id="ProtNLM"/>
    </source>
</evidence>
<accession>A0A1E5HEY9</accession>
<organism evidence="1 2">
    <name type="scientific">Enterococcus ureilyticus</name>
    <dbReference type="NCBI Taxonomy" id="1131292"/>
    <lineage>
        <taxon>Bacteria</taxon>
        <taxon>Bacillati</taxon>
        <taxon>Bacillota</taxon>
        <taxon>Bacilli</taxon>
        <taxon>Lactobacillales</taxon>
        <taxon>Enterococcaceae</taxon>
        <taxon>Enterococcus</taxon>
    </lineage>
</organism>
<proteinExistence type="predicted"/>
<evidence type="ECO:0000313" key="2">
    <source>
        <dbReference type="Proteomes" id="UP000094469"/>
    </source>
</evidence>
<dbReference type="Proteomes" id="UP000094469">
    <property type="component" value="Unassembled WGS sequence"/>
</dbReference>